<dbReference type="Proteomes" id="UP001620514">
    <property type="component" value="Unassembled WGS sequence"/>
</dbReference>
<sequence>MDDGKPDRPSVLRLTSSGRLGAARVTTRRAQERAPWLRTSCRGDNGLFETTSCVNVAPRYPSTEHSRRFRALKAAFNSISVNLPEMEILFQRSGISYSPLWMDELYSQKNVSSV</sequence>
<proteinExistence type="predicted"/>
<evidence type="ECO:0000313" key="1">
    <source>
        <dbReference type="EMBL" id="MFK4442995.1"/>
    </source>
</evidence>
<dbReference type="EMBL" id="JBIYDN010000008">
    <property type="protein sequence ID" value="MFK4442995.1"/>
    <property type="molecule type" value="Genomic_DNA"/>
</dbReference>
<name>A0ABW8MH27_9BURK</name>
<reference evidence="1 2" key="2">
    <citation type="submission" date="2024-11" db="EMBL/GenBank/DDBJ databases">
        <title>Using genomics to understand microbial adaptation to soil warming.</title>
        <authorList>
            <person name="Deangelis K.M. PhD."/>
        </authorList>
    </citation>
    <scope>NUCLEOTIDE SEQUENCE [LARGE SCALE GENOMIC DNA]</scope>
    <source>
        <strain evidence="1 2">GAS97</strain>
    </source>
</reference>
<comment type="caution">
    <text evidence="1">The sequence shown here is derived from an EMBL/GenBank/DDBJ whole genome shotgun (WGS) entry which is preliminary data.</text>
</comment>
<protein>
    <submittedName>
        <fullName evidence="1">Uncharacterized protein</fullName>
    </submittedName>
</protein>
<evidence type="ECO:0000313" key="2">
    <source>
        <dbReference type="Proteomes" id="UP001620514"/>
    </source>
</evidence>
<reference evidence="1 2" key="1">
    <citation type="submission" date="2024-10" db="EMBL/GenBank/DDBJ databases">
        <authorList>
            <person name="Deangelis K."/>
            <person name="Huntemann M."/>
            <person name="Clum A."/>
            <person name="Wang J."/>
            <person name="Palaniappan K."/>
            <person name="Ritter S."/>
            <person name="Chen I.-M."/>
            <person name="Stamatis D."/>
            <person name="Reddy T."/>
            <person name="O'Malley R."/>
            <person name="Daum C."/>
            <person name="Ng V."/>
            <person name="Ivanova N."/>
            <person name="Kyrpides N."/>
            <person name="Woyke T."/>
        </authorList>
    </citation>
    <scope>NUCLEOTIDE SEQUENCE [LARGE SCALE GENOMIC DNA]</scope>
    <source>
        <strain evidence="1 2">GAS97</strain>
    </source>
</reference>
<keyword evidence="2" id="KW-1185">Reference proteome</keyword>
<gene>
    <name evidence="1" type="ORF">ABH943_003017</name>
</gene>
<organism evidence="1 2">
    <name type="scientific">Caballeronia udeis</name>
    <dbReference type="NCBI Taxonomy" id="1232866"/>
    <lineage>
        <taxon>Bacteria</taxon>
        <taxon>Pseudomonadati</taxon>
        <taxon>Pseudomonadota</taxon>
        <taxon>Betaproteobacteria</taxon>
        <taxon>Burkholderiales</taxon>
        <taxon>Burkholderiaceae</taxon>
        <taxon>Caballeronia</taxon>
    </lineage>
</organism>
<accession>A0ABW8MH27</accession>